<dbReference type="PANTHER" id="PTHR32303:SF4">
    <property type="entry name" value="QUINOPROTEIN GLUCOSE DEHYDROGENASE"/>
    <property type="match status" value="1"/>
</dbReference>
<evidence type="ECO:0000259" key="5">
    <source>
        <dbReference type="Pfam" id="PF01011"/>
    </source>
</evidence>
<name>A0A381SI38_9ZZZZ</name>
<evidence type="ECO:0000313" key="6">
    <source>
        <dbReference type="EMBL" id="SVA00883.1"/>
    </source>
</evidence>
<reference evidence="6" key="1">
    <citation type="submission" date="2018-05" db="EMBL/GenBank/DDBJ databases">
        <authorList>
            <person name="Lanie J.A."/>
            <person name="Ng W.-L."/>
            <person name="Kazmierczak K.M."/>
            <person name="Andrzejewski T.M."/>
            <person name="Davidsen T.M."/>
            <person name="Wayne K.J."/>
            <person name="Tettelin H."/>
            <person name="Glass J.I."/>
            <person name="Rusch D."/>
            <person name="Podicherti R."/>
            <person name="Tsui H.-C.T."/>
            <person name="Winkler M.E."/>
        </authorList>
    </citation>
    <scope>NUCLEOTIDE SEQUENCE</scope>
</reference>
<dbReference type="SMART" id="SM00564">
    <property type="entry name" value="PQQ"/>
    <property type="match status" value="5"/>
</dbReference>
<comment type="cofactor">
    <cofactor evidence="1">
        <name>pyrroloquinoline quinone</name>
        <dbReference type="ChEBI" id="CHEBI:58442"/>
    </cofactor>
</comment>
<proteinExistence type="inferred from homology"/>
<dbReference type="InterPro" id="IPR018391">
    <property type="entry name" value="PQQ_b-propeller_rpt"/>
</dbReference>
<evidence type="ECO:0000256" key="3">
    <source>
        <dbReference type="ARBA" id="ARBA00023002"/>
    </source>
</evidence>
<dbReference type="InterPro" id="IPR011047">
    <property type="entry name" value="Quinoprotein_ADH-like_sf"/>
</dbReference>
<evidence type="ECO:0000256" key="1">
    <source>
        <dbReference type="ARBA" id="ARBA00001931"/>
    </source>
</evidence>
<accession>A0A381SI38</accession>
<feature type="compositionally biased region" description="Polar residues" evidence="4">
    <location>
        <begin position="548"/>
        <end position="559"/>
    </location>
</feature>
<feature type="region of interest" description="Disordered" evidence="4">
    <location>
        <begin position="434"/>
        <end position="457"/>
    </location>
</feature>
<protein>
    <recommendedName>
        <fullName evidence="5">Pyrrolo-quinoline quinone repeat domain-containing protein</fullName>
    </recommendedName>
</protein>
<evidence type="ECO:0000256" key="2">
    <source>
        <dbReference type="ARBA" id="ARBA00008156"/>
    </source>
</evidence>
<gene>
    <name evidence="6" type="ORF">METZ01_LOCUS53737</name>
</gene>
<dbReference type="AlphaFoldDB" id="A0A381SI38"/>
<dbReference type="EMBL" id="UINC01002847">
    <property type="protein sequence ID" value="SVA00883.1"/>
    <property type="molecule type" value="Genomic_DNA"/>
</dbReference>
<feature type="region of interest" description="Disordered" evidence="4">
    <location>
        <begin position="537"/>
        <end position="560"/>
    </location>
</feature>
<dbReference type="Pfam" id="PF01011">
    <property type="entry name" value="PQQ"/>
    <property type="match status" value="1"/>
</dbReference>
<sequence length="705" mass="77426">VRLQKETLLVHRFTSEETMSTQSRGLQGHSYGVAFVLGLLLVAPTLGFGQERQNPYGEWRYQSADAYGTRYTPVDQIDASNFADLEVAWEWRADNFGPLVDQQFKSTPSYIDGLLYTVAGQRRTVAAIDPTTGETVWTYREPNTTRWERSMRQNYGKGVAYGEVDGRGVIFYTSPAFFLHALDAKTGEHIQNFGSPVPIDGFPSTGVVDLLPPLIEDWGPWLDYDGTYDPDYGIPRELGYITSSSPPIVVNGVVVVGNSAEQGYNQTRIENVPGDILAFDARSGDFKWKFHVIPRPGEFGHETWENDAWQWTGDVSSWAPMSADENLGLVYFPTNPPTIDYFGGFRPGDNLFGTSVVALDVQTGERVWHFQTVHNDQWNYDLPNVPILVDLEVDGQAIPALVQTSKQGLIYAFNRETGEPIWPIEEVPVVQTEVPGNWTSPTQPLPTRPEPSEPLGLDPDNIIDFTPELRAEAMELIQDYRIGGPYVPRLFVGHDAGVVANIRCSGGLNITNPATLDPTTGILYVPSSKSCGGGLVASGADADEPDNPATTGSTISQWVSGPGRGLPRVQGLPIWKPPYNRLSAYDMNTGERIYWIPIGEPSQEMRNNPALQGVDMSRFGGGGNSIQMVAGDLLYATEGSSGAPVLNAYNKLTGEHVGEILIPSPGQYGMMSFLHHDYQHIVVQVGRPGRLVALRLPGMDIGPVH</sequence>
<evidence type="ECO:0000256" key="4">
    <source>
        <dbReference type="SAM" id="MobiDB-lite"/>
    </source>
</evidence>
<dbReference type="PANTHER" id="PTHR32303">
    <property type="entry name" value="QUINOPROTEIN ALCOHOL DEHYDROGENASE (CYTOCHROME C)"/>
    <property type="match status" value="1"/>
</dbReference>
<organism evidence="6">
    <name type="scientific">marine metagenome</name>
    <dbReference type="NCBI Taxonomy" id="408172"/>
    <lineage>
        <taxon>unclassified sequences</taxon>
        <taxon>metagenomes</taxon>
        <taxon>ecological metagenomes</taxon>
    </lineage>
</organism>
<comment type="similarity">
    <text evidence="2">Belongs to the bacterial PQQ dehydrogenase family.</text>
</comment>
<dbReference type="GO" id="GO:0016491">
    <property type="term" value="F:oxidoreductase activity"/>
    <property type="evidence" value="ECO:0007669"/>
    <property type="project" value="UniProtKB-KW"/>
</dbReference>
<dbReference type="Gene3D" id="2.140.10.10">
    <property type="entry name" value="Quinoprotein alcohol dehydrogenase-like superfamily"/>
    <property type="match status" value="2"/>
</dbReference>
<keyword evidence="3" id="KW-0560">Oxidoreductase</keyword>
<feature type="domain" description="Pyrrolo-quinoline quinone repeat" evidence="5">
    <location>
        <begin position="59"/>
        <end position="681"/>
    </location>
</feature>
<dbReference type="SUPFAM" id="SSF50998">
    <property type="entry name" value="Quinoprotein alcohol dehydrogenase-like"/>
    <property type="match status" value="1"/>
</dbReference>
<feature type="non-terminal residue" evidence="6">
    <location>
        <position position="1"/>
    </location>
</feature>
<dbReference type="InterPro" id="IPR002372">
    <property type="entry name" value="PQQ_rpt_dom"/>
</dbReference>